<dbReference type="PANTHER" id="PTHR46596:SF1">
    <property type="entry name" value="SORTING NEXIN-4"/>
    <property type="match status" value="1"/>
</dbReference>
<comment type="similarity">
    <text evidence="1">Belongs to the sorting nexin family.</text>
</comment>
<dbReference type="GO" id="GO:0031901">
    <property type="term" value="C:early endosome membrane"/>
    <property type="evidence" value="ECO:0007669"/>
    <property type="project" value="TreeGrafter"/>
</dbReference>
<dbReference type="AlphaFoldDB" id="A0AAJ7XBM9"/>
<dbReference type="GO" id="GO:0005886">
    <property type="term" value="C:plasma membrane"/>
    <property type="evidence" value="ECO:0007669"/>
    <property type="project" value="TreeGrafter"/>
</dbReference>
<dbReference type="Gene3D" id="1.20.1270.60">
    <property type="entry name" value="Arfaptin homology (AH) domain/BAR domain"/>
    <property type="match status" value="1"/>
</dbReference>
<accession>A0AAJ7XBM9</accession>
<feature type="non-terminal residue" evidence="5">
    <location>
        <position position="1"/>
    </location>
</feature>
<keyword evidence="2" id="KW-0813">Transport</keyword>
<proteinExistence type="inferred from homology"/>
<evidence type="ECO:0000259" key="3">
    <source>
        <dbReference type="PROSITE" id="PS50195"/>
    </source>
</evidence>
<dbReference type="InterPro" id="IPR027267">
    <property type="entry name" value="AH/BAR_dom_sf"/>
</dbReference>
<dbReference type="PROSITE" id="PS50195">
    <property type="entry name" value="PX"/>
    <property type="match status" value="1"/>
</dbReference>
<dbReference type="Gene3D" id="3.30.1520.10">
    <property type="entry name" value="Phox-like domain"/>
    <property type="match status" value="1"/>
</dbReference>
<dbReference type="KEGG" id="pmrn:116952747"/>
<dbReference type="GO" id="GO:0032266">
    <property type="term" value="F:phosphatidylinositol-3-phosphate binding"/>
    <property type="evidence" value="ECO:0007669"/>
    <property type="project" value="TreeGrafter"/>
</dbReference>
<dbReference type="Pfam" id="PF00787">
    <property type="entry name" value="PX"/>
    <property type="match status" value="1"/>
</dbReference>
<evidence type="ECO:0000313" key="5">
    <source>
        <dbReference type="RefSeq" id="XP_032828247.1"/>
    </source>
</evidence>
<dbReference type="GO" id="GO:0015031">
    <property type="term" value="P:protein transport"/>
    <property type="evidence" value="ECO:0007669"/>
    <property type="project" value="UniProtKB-KW"/>
</dbReference>
<dbReference type="RefSeq" id="XP_032828247.1">
    <property type="nucleotide sequence ID" value="XM_032972356.1"/>
</dbReference>
<evidence type="ECO:0000256" key="2">
    <source>
        <dbReference type="ARBA" id="ARBA00022927"/>
    </source>
</evidence>
<protein>
    <submittedName>
        <fullName evidence="5">Sorting nexin-4</fullName>
    </submittedName>
</protein>
<keyword evidence="2" id="KW-0653">Protein transport</keyword>
<evidence type="ECO:0000256" key="1">
    <source>
        <dbReference type="ARBA" id="ARBA00010883"/>
    </source>
</evidence>
<dbReference type="InterPro" id="IPR036871">
    <property type="entry name" value="PX_dom_sf"/>
</dbReference>
<dbReference type="CTD" id="8723"/>
<evidence type="ECO:0000313" key="4">
    <source>
        <dbReference type="Proteomes" id="UP001318040"/>
    </source>
</evidence>
<dbReference type="InterPro" id="IPR001683">
    <property type="entry name" value="PX_dom"/>
</dbReference>
<dbReference type="PANTHER" id="PTHR46596">
    <property type="entry name" value="SORTING NEXIN-4"/>
    <property type="match status" value="1"/>
</dbReference>
<keyword evidence="4" id="KW-1185">Reference proteome</keyword>
<gene>
    <name evidence="5" type="primary">SNX4</name>
</gene>
<dbReference type="Proteomes" id="UP001318040">
    <property type="component" value="Chromosome 48"/>
</dbReference>
<dbReference type="InterPro" id="IPR034783">
    <property type="entry name" value="SNX4"/>
</dbReference>
<dbReference type="SUPFAM" id="SSF64268">
    <property type="entry name" value="PX domain"/>
    <property type="match status" value="1"/>
</dbReference>
<sequence length="429" mass="46947">GAAPQGVEGAVGGAAPQGVEGAVGGAAPQGAEGAVAGGACPARRVEISVCEPERRADGREVFTVYLVESRSGEGPPRSLWRRYSEFELLRHHLLASFPHVVVPPLPEKRAEFAWQKLSPDNMDPDFVERRRAGLEAFLLRVASHAELARDALFSSFLVQERGWREAVAAAGFRARADSRVAGALAAAPRLENPDRRFAELKAYAEELRAAIGAVLKARARAADRLYGVYKVHANYGRVFSEWSALERREMGDGLQSAGHHMDAHAASADDLLEEEEHYTERLEEYLRYADALRRVCREAELLRAGLETLARELALKKRRRDELASGAVARPFSLRGVADKLFGREAAEARRARAEQLGARVALDEAALAARDAEAAEFSRRAAGDVARFQRQKVRDVREALIGYAVTQIGVCKKGIGVWSNAKECFGKM</sequence>
<dbReference type="SMART" id="SM00312">
    <property type="entry name" value="PX"/>
    <property type="match status" value="1"/>
</dbReference>
<feature type="domain" description="PX" evidence="3">
    <location>
        <begin position="43"/>
        <end position="164"/>
    </location>
</feature>
<dbReference type="GO" id="GO:2000786">
    <property type="term" value="P:positive regulation of autophagosome assembly"/>
    <property type="evidence" value="ECO:0007669"/>
    <property type="project" value="TreeGrafter"/>
</dbReference>
<dbReference type="GO" id="GO:0031201">
    <property type="term" value="C:SNARE complex"/>
    <property type="evidence" value="ECO:0007669"/>
    <property type="project" value="TreeGrafter"/>
</dbReference>
<reference evidence="5" key="1">
    <citation type="submission" date="2025-08" db="UniProtKB">
        <authorList>
            <consortium name="RefSeq"/>
        </authorList>
    </citation>
    <scope>IDENTIFICATION</scope>
    <source>
        <tissue evidence="5">Sperm</tissue>
    </source>
</reference>
<organism evidence="4 5">
    <name type="scientific">Petromyzon marinus</name>
    <name type="common">Sea lamprey</name>
    <dbReference type="NCBI Taxonomy" id="7757"/>
    <lineage>
        <taxon>Eukaryota</taxon>
        <taxon>Metazoa</taxon>
        <taxon>Chordata</taxon>
        <taxon>Craniata</taxon>
        <taxon>Vertebrata</taxon>
        <taxon>Cyclostomata</taxon>
        <taxon>Hyperoartia</taxon>
        <taxon>Petromyzontiformes</taxon>
        <taxon>Petromyzontidae</taxon>
        <taxon>Petromyzon</taxon>
    </lineage>
</organism>
<name>A0AAJ7XBM9_PETMA</name>